<keyword evidence="3" id="KW-1185">Reference proteome</keyword>
<evidence type="ECO:0000256" key="1">
    <source>
        <dbReference type="SAM" id="MobiDB-lite"/>
    </source>
</evidence>
<accession>A0ABD3DJP6</accession>
<protein>
    <submittedName>
        <fullName evidence="2">Uncharacterized protein</fullName>
    </submittedName>
</protein>
<organism evidence="2 3">
    <name type="scientific">Castilleja foliolosa</name>
    <dbReference type="NCBI Taxonomy" id="1961234"/>
    <lineage>
        <taxon>Eukaryota</taxon>
        <taxon>Viridiplantae</taxon>
        <taxon>Streptophyta</taxon>
        <taxon>Embryophyta</taxon>
        <taxon>Tracheophyta</taxon>
        <taxon>Spermatophyta</taxon>
        <taxon>Magnoliopsida</taxon>
        <taxon>eudicotyledons</taxon>
        <taxon>Gunneridae</taxon>
        <taxon>Pentapetalae</taxon>
        <taxon>asterids</taxon>
        <taxon>lamiids</taxon>
        <taxon>Lamiales</taxon>
        <taxon>Orobanchaceae</taxon>
        <taxon>Pedicularideae</taxon>
        <taxon>Castillejinae</taxon>
        <taxon>Castilleja</taxon>
    </lineage>
</organism>
<evidence type="ECO:0000313" key="3">
    <source>
        <dbReference type="Proteomes" id="UP001632038"/>
    </source>
</evidence>
<reference evidence="3" key="1">
    <citation type="journal article" date="2024" name="IScience">
        <title>Strigolactones Initiate the Formation of Haustorium-like Structures in Castilleja.</title>
        <authorList>
            <person name="Buerger M."/>
            <person name="Peterson D."/>
            <person name="Chory J."/>
        </authorList>
    </citation>
    <scope>NUCLEOTIDE SEQUENCE [LARGE SCALE GENOMIC DNA]</scope>
</reference>
<dbReference type="Proteomes" id="UP001632038">
    <property type="component" value="Unassembled WGS sequence"/>
</dbReference>
<evidence type="ECO:0000313" key="2">
    <source>
        <dbReference type="EMBL" id="KAL3641141.1"/>
    </source>
</evidence>
<feature type="compositionally biased region" description="Basic and acidic residues" evidence="1">
    <location>
        <begin position="8"/>
        <end position="23"/>
    </location>
</feature>
<dbReference type="EMBL" id="JAVIJP010000017">
    <property type="protein sequence ID" value="KAL3641141.1"/>
    <property type="molecule type" value="Genomic_DNA"/>
</dbReference>
<name>A0ABD3DJP6_9LAMI</name>
<proteinExistence type="predicted"/>
<feature type="region of interest" description="Disordered" evidence="1">
    <location>
        <begin position="1"/>
        <end position="24"/>
    </location>
</feature>
<dbReference type="AlphaFoldDB" id="A0ABD3DJP6"/>
<gene>
    <name evidence="2" type="ORF">CASFOL_016109</name>
</gene>
<comment type="caution">
    <text evidence="2">The sequence shown here is derived from an EMBL/GenBank/DDBJ whole genome shotgun (WGS) entry which is preliminary data.</text>
</comment>
<sequence length="81" mass="9274">MKVSFSRRLHDSDEHAARLRSHTEGSQVVIDSYNSKMGLKQVYRTLMGVFSQMSLRSFFDDHIPLIGYFGVGLCFGKDYAH</sequence>